<dbReference type="PROSITE" id="PS50071">
    <property type="entry name" value="HOMEOBOX_2"/>
    <property type="match status" value="1"/>
</dbReference>
<evidence type="ECO:0000256" key="4">
    <source>
        <dbReference type="PROSITE-ProRule" id="PRU00042"/>
    </source>
</evidence>
<proteinExistence type="predicted"/>
<evidence type="ECO:0000256" key="3">
    <source>
        <dbReference type="ARBA" id="ARBA00023242"/>
    </source>
</evidence>
<dbReference type="GO" id="GO:0006355">
    <property type="term" value="P:regulation of DNA-templated transcription"/>
    <property type="evidence" value="ECO:0007669"/>
    <property type="project" value="InterPro"/>
</dbReference>
<feature type="region of interest" description="Disordered" evidence="6">
    <location>
        <begin position="279"/>
        <end position="306"/>
    </location>
</feature>
<feature type="domain" description="Homeobox" evidence="7">
    <location>
        <begin position="161"/>
        <end position="224"/>
    </location>
</feature>
<reference evidence="9" key="1">
    <citation type="journal article" date="2020" name="Stud. Mycol.">
        <title>101 Dothideomycetes genomes: a test case for predicting lifestyles and emergence of pathogens.</title>
        <authorList>
            <person name="Haridas S."/>
            <person name="Albert R."/>
            <person name="Binder M."/>
            <person name="Bloem J."/>
            <person name="Labutti K."/>
            <person name="Salamov A."/>
            <person name="Andreopoulos B."/>
            <person name="Baker S."/>
            <person name="Barry K."/>
            <person name="Bills G."/>
            <person name="Bluhm B."/>
            <person name="Cannon C."/>
            <person name="Castanera R."/>
            <person name="Culley D."/>
            <person name="Daum C."/>
            <person name="Ezra D."/>
            <person name="Gonzalez J."/>
            <person name="Henrissat B."/>
            <person name="Kuo A."/>
            <person name="Liang C."/>
            <person name="Lipzen A."/>
            <person name="Lutzoni F."/>
            <person name="Magnuson J."/>
            <person name="Mondo S."/>
            <person name="Nolan M."/>
            <person name="Ohm R."/>
            <person name="Pangilinan J."/>
            <person name="Park H.-J."/>
            <person name="Ramirez L."/>
            <person name="Alfaro M."/>
            <person name="Sun H."/>
            <person name="Tritt A."/>
            <person name="Yoshinaga Y."/>
            <person name="Zwiers L.-H."/>
            <person name="Turgeon B."/>
            <person name="Goodwin S."/>
            <person name="Spatafora J."/>
            <person name="Crous P."/>
            <person name="Grigoriev I."/>
        </authorList>
    </citation>
    <scope>NUCLEOTIDE SEQUENCE</scope>
    <source>
        <strain evidence="9">CBS 122681</strain>
    </source>
</reference>
<feature type="DNA-binding region" description="Homeobox" evidence="5">
    <location>
        <begin position="163"/>
        <end position="225"/>
    </location>
</feature>
<protein>
    <submittedName>
        <fullName evidence="9">Uncharacterized protein</fullName>
    </submittedName>
</protein>
<dbReference type="CDD" id="cd00086">
    <property type="entry name" value="homeodomain"/>
    <property type="match status" value="1"/>
</dbReference>
<evidence type="ECO:0000256" key="5">
    <source>
        <dbReference type="PROSITE-ProRule" id="PRU00108"/>
    </source>
</evidence>
<dbReference type="GO" id="GO:0005634">
    <property type="term" value="C:nucleus"/>
    <property type="evidence" value="ECO:0007669"/>
    <property type="project" value="UniProtKB-SubCell"/>
</dbReference>
<organism evidence="9 10">
    <name type="scientific">Lophiostoma macrostomum CBS 122681</name>
    <dbReference type="NCBI Taxonomy" id="1314788"/>
    <lineage>
        <taxon>Eukaryota</taxon>
        <taxon>Fungi</taxon>
        <taxon>Dikarya</taxon>
        <taxon>Ascomycota</taxon>
        <taxon>Pezizomycotina</taxon>
        <taxon>Dothideomycetes</taxon>
        <taxon>Pleosporomycetidae</taxon>
        <taxon>Pleosporales</taxon>
        <taxon>Lophiostomataceae</taxon>
        <taxon>Lophiostoma</taxon>
    </lineage>
</organism>
<evidence type="ECO:0000259" key="7">
    <source>
        <dbReference type="PROSITE" id="PS50071"/>
    </source>
</evidence>
<feature type="domain" description="C2H2-type" evidence="8">
    <location>
        <begin position="374"/>
        <end position="402"/>
    </location>
</feature>
<dbReference type="PANTHER" id="PTHR11850">
    <property type="entry name" value="HOMEOBOX PROTEIN TRANSCRIPTION FACTORS"/>
    <property type="match status" value="1"/>
</dbReference>
<keyword evidence="4" id="KW-0479">Metal-binding</keyword>
<dbReference type="InterPro" id="IPR050224">
    <property type="entry name" value="TALE_homeobox"/>
</dbReference>
<dbReference type="PROSITE" id="PS50157">
    <property type="entry name" value="ZINC_FINGER_C2H2_2"/>
    <property type="match status" value="1"/>
</dbReference>
<dbReference type="SUPFAM" id="SSF46689">
    <property type="entry name" value="Homeodomain-like"/>
    <property type="match status" value="1"/>
</dbReference>
<dbReference type="InterPro" id="IPR008422">
    <property type="entry name" value="KN_HD"/>
</dbReference>
<keyword evidence="1 5" id="KW-0238">DNA-binding</keyword>
<dbReference type="Proteomes" id="UP000799324">
    <property type="component" value="Unassembled WGS sequence"/>
</dbReference>
<dbReference type="AlphaFoldDB" id="A0A6A6T1E5"/>
<keyword evidence="3 5" id="KW-0539">Nucleus</keyword>
<feature type="compositionally biased region" description="Basic residues" evidence="6">
    <location>
        <begin position="217"/>
        <end position="227"/>
    </location>
</feature>
<keyword evidence="10" id="KW-1185">Reference proteome</keyword>
<evidence type="ECO:0000256" key="2">
    <source>
        <dbReference type="ARBA" id="ARBA00023155"/>
    </source>
</evidence>
<feature type="compositionally biased region" description="Basic residues" evidence="6">
    <location>
        <begin position="350"/>
        <end position="359"/>
    </location>
</feature>
<dbReference type="SMART" id="SM00389">
    <property type="entry name" value="HOX"/>
    <property type="match status" value="1"/>
</dbReference>
<name>A0A6A6T1E5_9PLEO</name>
<keyword evidence="2 5" id="KW-0371">Homeobox</keyword>
<dbReference type="Pfam" id="PF05920">
    <property type="entry name" value="Homeobox_KN"/>
    <property type="match status" value="1"/>
</dbReference>
<dbReference type="OrthoDB" id="5399138at2759"/>
<feature type="compositionally biased region" description="Polar residues" evidence="6">
    <location>
        <begin position="286"/>
        <end position="306"/>
    </location>
</feature>
<dbReference type="InterPro" id="IPR009057">
    <property type="entry name" value="Homeodomain-like_sf"/>
</dbReference>
<dbReference type="GO" id="GO:0003677">
    <property type="term" value="F:DNA binding"/>
    <property type="evidence" value="ECO:0007669"/>
    <property type="project" value="UniProtKB-UniRule"/>
</dbReference>
<keyword evidence="4" id="KW-0863">Zinc-finger</keyword>
<dbReference type="PROSITE" id="PS51257">
    <property type="entry name" value="PROKAR_LIPOPROTEIN"/>
    <property type="match status" value="1"/>
</dbReference>
<dbReference type="EMBL" id="MU004396">
    <property type="protein sequence ID" value="KAF2652693.1"/>
    <property type="molecule type" value="Genomic_DNA"/>
</dbReference>
<dbReference type="InterPro" id="IPR001356">
    <property type="entry name" value="HD"/>
</dbReference>
<evidence type="ECO:0000256" key="1">
    <source>
        <dbReference type="ARBA" id="ARBA00023125"/>
    </source>
</evidence>
<gene>
    <name evidence="9" type="ORF">K491DRAFT_718740</name>
</gene>
<evidence type="ECO:0000313" key="9">
    <source>
        <dbReference type="EMBL" id="KAF2652693.1"/>
    </source>
</evidence>
<comment type="subcellular location">
    <subcellularLocation>
        <location evidence="5">Nucleus</location>
    </subcellularLocation>
</comment>
<dbReference type="PROSITE" id="PS00028">
    <property type="entry name" value="ZINC_FINGER_C2H2_1"/>
    <property type="match status" value="1"/>
</dbReference>
<evidence type="ECO:0000259" key="8">
    <source>
        <dbReference type="PROSITE" id="PS50157"/>
    </source>
</evidence>
<evidence type="ECO:0000256" key="6">
    <source>
        <dbReference type="SAM" id="MobiDB-lite"/>
    </source>
</evidence>
<keyword evidence="4" id="KW-0862">Zinc</keyword>
<dbReference type="InterPro" id="IPR013087">
    <property type="entry name" value="Znf_C2H2_type"/>
</dbReference>
<evidence type="ECO:0000313" key="10">
    <source>
        <dbReference type="Proteomes" id="UP000799324"/>
    </source>
</evidence>
<feature type="region of interest" description="Disordered" evidence="6">
    <location>
        <begin position="343"/>
        <end position="364"/>
    </location>
</feature>
<accession>A0A6A6T1E5</accession>
<sequence length="945" mass="104353">MSRPRLSDPNERLQWFTWIFPLMLIACICHGFTEDYELPTELQQPPVEEFNPDFSSHIPRYHKPAHSCDYCRVRSLECFVYNATGDPSAGCSPCNALFRPCSFSNPEKMPMRMSKTALDTLDAVTEDTEHVFGGLTGKKQMRCLGHVGPIEDDLPGDKGPKKSTSTVARFPRAAVKILKDWMIAHIDHPYPTDDEKETLKAQTGLTISQISNWMANTRRRQKARPKRSASPSIRPSTEAIDIPAGRTWDDLNPFERWKHSPPENEPAPLTAIARAVESFDPPEPHSLSSSYTGRKNNSNDSTGSFSVFKAPSTTSLETGLTQVSSGSHGSAFSYGSRNSLGSLNSLNSRKERRRRRRLPTRTPKLDLDSGPRFFQCTFCTDRFKTKYDWARHEKSLHLSLEKWICAPIGEAITCSSSGQRKCVYCDAIEPSKEHLAAHNHSACEEKGLEARTFYRKDHLRQHLRLMHGCKMTPSMDTWKSEAQFISSRCGFCAMKFNKWQDRVDHLAKEFRAGAQMKDWRGCRGLDAHVAAHVTNAMPPYLIANESKSPFPFSATNSASMKQHGLIVQSSDLEALLPNDAASPISRIFLYNTGGVNTGVASSTSGFSGTLDSRRNSPAISNQHPNATCWEILTLRLGRFARERIEKDGAGTITDEMIQTEARRILYDSDDPWNQTAADNPEWLGLFKQAHGIDTKTPYPEVMAQHEILEDLGLRPNAQLDRSFNLANFECVSKNLGSGPTEALAYECSLSGTYNMSQAFNYLSTGSSPFTIPAVTSATTLSPSIPAISGSLAGLPASMSELAHTTPSTATIGADGEISFSDDRRGSPLSNQISLLSMPPLPELPCTTAGASLQDHFAFADWDRIPSDMNLPSTTTAGMSSSMPIGMDLGATASAEVVQGTIGDPQVMRWDDNEMGFNMDMDMDLDLNMNMELDFSQGLTNAPQSS</sequence>
<dbReference type="GO" id="GO:0008270">
    <property type="term" value="F:zinc ion binding"/>
    <property type="evidence" value="ECO:0007669"/>
    <property type="project" value="UniProtKB-KW"/>
</dbReference>
<dbReference type="Gene3D" id="1.10.10.60">
    <property type="entry name" value="Homeodomain-like"/>
    <property type="match status" value="1"/>
</dbReference>
<feature type="region of interest" description="Disordered" evidence="6">
    <location>
        <begin position="214"/>
        <end position="247"/>
    </location>
</feature>